<dbReference type="PANTHER" id="PTHR33373">
    <property type="entry name" value="OS07G0479600 PROTEIN"/>
    <property type="match status" value="1"/>
</dbReference>
<dbReference type="InterPro" id="IPR025124">
    <property type="entry name" value="Gag1-like_clamp"/>
</dbReference>
<feature type="region of interest" description="Disordered" evidence="1">
    <location>
        <begin position="1"/>
        <end position="30"/>
    </location>
</feature>
<dbReference type="PANTHER" id="PTHR33373:SF23">
    <property type="entry name" value="DUF4050 DOMAIN-CONTAINING PROTEIN"/>
    <property type="match status" value="1"/>
</dbReference>
<evidence type="ECO:0000313" key="4">
    <source>
        <dbReference type="Proteomes" id="UP001603857"/>
    </source>
</evidence>
<reference evidence="3 4" key="1">
    <citation type="submission" date="2024-08" db="EMBL/GenBank/DDBJ databases">
        <title>Insights into the chromosomal genome structure of Flemingia macrophylla.</title>
        <authorList>
            <person name="Ding Y."/>
            <person name="Zhao Y."/>
            <person name="Bi W."/>
            <person name="Wu M."/>
            <person name="Zhao G."/>
            <person name="Gong Y."/>
            <person name="Li W."/>
            <person name="Zhang P."/>
        </authorList>
    </citation>
    <scope>NUCLEOTIDE SEQUENCE [LARGE SCALE GENOMIC DNA]</scope>
    <source>
        <strain evidence="3">DYQJB</strain>
        <tissue evidence="3">Leaf</tissue>
    </source>
</reference>
<proteinExistence type="predicted"/>
<dbReference type="AlphaFoldDB" id="A0ABD1LI88"/>
<protein>
    <recommendedName>
        <fullName evidence="2">Gag1-like clamp domain-containing protein</fullName>
    </recommendedName>
</protein>
<sequence>MDFNGSSSDARQKNSSEGSPVATKEKSTEKEVFVNHAEIAWHQMRKQWVGNRSKKLERPPKDSIISLTTTYEDLLLSTEPFQQQIPLVEMVDFLVDFWREEGLYD</sequence>
<dbReference type="Pfam" id="PF13259">
    <property type="entry name" value="clamp_Gag1-like"/>
    <property type="match status" value="2"/>
</dbReference>
<feature type="domain" description="Gag1-like clamp" evidence="2">
    <location>
        <begin position="5"/>
        <end position="58"/>
    </location>
</feature>
<organism evidence="3 4">
    <name type="scientific">Flemingia macrophylla</name>
    <dbReference type="NCBI Taxonomy" id="520843"/>
    <lineage>
        <taxon>Eukaryota</taxon>
        <taxon>Viridiplantae</taxon>
        <taxon>Streptophyta</taxon>
        <taxon>Embryophyta</taxon>
        <taxon>Tracheophyta</taxon>
        <taxon>Spermatophyta</taxon>
        <taxon>Magnoliopsida</taxon>
        <taxon>eudicotyledons</taxon>
        <taxon>Gunneridae</taxon>
        <taxon>Pentapetalae</taxon>
        <taxon>rosids</taxon>
        <taxon>fabids</taxon>
        <taxon>Fabales</taxon>
        <taxon>Fabaceae</taxon>
        <taxon>Papilionoideae</taxon>
        <taxon>50 kb inversion clade</taxon>
        <taxon>NPAAA clade</taxon>
        <taxon>indigoferoid/millettioid clade</taxon>
        <taxon>Phaseoleae</taxon>
        <taxon>Flemingia</taxon>
    </lineage>
</organism>
<dbReference type="EMBL" id="JBGMDY010000009">
    <property type="protein sequence ID" value="KAL2323247.1"/>
    <property type="molecule type" value="Genomic_DNA"/>
</dbReference>
<evidence type="ECO:0000259" key="2">
    <source>
        <dbReference type="Pfam" id="PF13259"/>
    </source>
</evidence>
<dbReference type="Proteomes" id="UP001603857">
    <property type="component" value="Unassembled WGS sequence"/>
</dbReference>
<feature type="domain" description="Gag1-like clamp" evidence="2">
    <location>
        <begin position="68"/>
        <end position="105"/>
    </location>
</feature>
<keyword evidence="4" id="KW-1185">Reference proteome</keyword>
<evidence type="ECO:0000256" key="1">
    <source>
        <dbReference type="SAM" id="MobiDB-lite"/>
    </source>
</evidence>
<comment type="caution">
    <text evidence="3">The sequence shown here is derived from an EMBL/GenBank/DDBJ whole genome shotgun (WGS) entry which is preliminary data.</text>
</comment>
<accession>A0ABD1LI88</accession>
<evidence type="ECO:0000313" key="3">
    <source>
        <dbReference type="EMBL" id="KAL2323247.1"/>
    </source>
</evidence>
<feature type="compositionally biased region" description="Polar residues" evidence="1">
    <location>
        <begin position="1"/>
        <end position="18"/>
    </location>
</feature>
<gene>
    <name evidence="3" type="ORF">Fmac_027626</name>
</gene>
<name>A0ABD1LI88_9FABA</name>